<evidence type="ECO:0000256" key="2">
    <source>
        <dbReference type="ARBA" id="ARBA00004170"/>
    </source>
</evidence>
<dbReference type="PANTHER" id="PTHR11693">
    <property type="entry name" value="ATP SYNTHASE GAMMA CHAIN"/>
    <property type="match status" value="1"/>
</dbReference>
<accession>A0A9D1SII6</accession>
<dbReference type="PANTHER" id="PTHR11693:SF22">
    <property type="entry name" value="ATP SYNTHASE SUBUNIT GAMMA, MITOCHONDRIAL"/>
    <property type="match status" value="1"/>
</dbReference>
<evidence type="ECO:0000256" key="6">
    <source>
        <dbReference type="ARBA" id="ARBA00023065"/>
    </source>
</evidence>
<keyword evidence="4 10" id="KW-0813">Transport</keyword>
<dbReference type="InterPro" id="IPR000131">
    <property type="entry name" value="ATP_synth_F1_gsu"/>
</dbReference>
<dbReference type="SUPFAM" id="SSF52943">
    <property type="entry name" value="ATP synthase (F1-ATPase), gamma subunit"/>
    <property type="match status" value="1"/>
</dbReference>
<keyword evidence="11" id="KW-0175">Coiled coil</keyword>
<evidence type="ECO:0000256" key="8">
    <source>
        <dbReference type="ARBA" id="ARBA00023196"/>
    </source>
</evidence>
<keyword evidence="10" id="KW-1003">Cell membrane</keyword>
<organism evidence="12 13">
    <name type="scientific">Candidatus Stercoripulliclostridium merdigallinarum</name>
    <dbReference type="NCBI Taxonomy" id="2840951"/>
    <lineage>
        <taxon>Bacteria</taxon>
        <taxon>Bacillati</taxon>
        <taxon>Bacillota</taxon>
        <taxon>Clostridia</taxon>
        <taxon>Eubacteriales</taxon>
        <taxon>Candidatus Stercoripulliclostridium</taxon>
    </lineage>
</organism>
<dbReference type="Pfam" id="PF00231">
    <property type="entry name" value="ATP-synt"/>
    <property type="match status" value="1"/>
</dbReference>
<sequence>MSSAKEIRDRINGIGETKKITTAMYLIASTKMRRVRAGLERTRPYFDALQQEVRRMFRAAESVDSKFFFADENVVPTPVGAMIITADKGLAGGYNVNVIKAAEKLLRRFPDSKLYVVGEHGKHYFSQHGIAIEEDFNYSADDPTVHMARAICSRLLSDLHSGKIKSLYLVYTDIRGTGETVKTRRLVPFHRSALKEDEDPEAPSADFEYMPSIGAILENVVLSYLTGFIYSALVDSYCSELTARMEAMNAANDNADEMLAELKLNYQRARQGSITSEITEISSGAKHKRSSK</sequence>
<evidence type="ECO:0000313" key="13">
    <source>
        <dbReference type="Proteomes" id="UP000824094"/>
    </source>
</evidence>
<evidence type="ECO:0000256" key="11">
    <source>
        <dbReference type="SAM" id="Coils"/>
    </source>
</evidence>
<comment type="function">
    <text evidence="1 10">Produces ATP from ADP in the presence of a proton gradient across the membrane. The gamma chain is believed to be important in regulating ATPase activity and the flow of protons through the CF(0) complex.</text>
</comment>
<protein>
    <recommendedName>
        <fullName evidence="10">ATP synthase gamma chain</fullName>
    </recommendedName>
    <alternativeName>
        <fullName evidence="10">ATP synthase F1 sector gamma subunit</fullName>
    </alternativeName>
    <alternativeName>
        <fullName evidence="10">F-ATPase gamma subunit</fullName>
    </alternativeName>
</protein>
<dbReference type="GO" id="GO:0042777">
    <property type="term" value="P:proton motive force-driven plasma membrane ATP synthesis"/>
    <property type="evidence" value="ECO:0007669"/>
    <property type="project" value="UniProtKB-UniRule"/>
</dbReference>
<dbReference type="GO" id="GO:0005886">
    <property type="term" value="C:plasma membrane"/>
    <property type="evidence" value="ECO:0007669"/>
    <property type="project" value="UniProtKB-SubCell"/>
</dbReference>
<dbReference type="NCBIfam" id="TIGR01146">
    <property type="entry name" value="ATPsyn_F1gamma"/>
    <property type="match status" value="1"/>
</dbReference>
<evidence type="ECO:0000256" key="5">
    <source>
        <dbReference type="ARBA" id="ARBA00022781"/>
    </source>
</evidence>
<dbReference type="InterPro" id="IPR035968">
    <property type="entry name" value="ATP_synth_F1_ATPase_gsu"/>
</dbReference>
<keyword evidence="6 10" id="KW-0406">Ion transport</keyword>
<evidence type="ECO:0000256" key="4">
    <source>
        <dbReference type="ARBA" id="ARBA00022448"/>
    </source>
</evidence>
<keyword evidence="5 10" id="KW-0375">Hydrogen ion transport</keyword>
<feature type="coiled-coil region" evidence="11">
    <location>
        <begin position="238"/>
        <end position="272"/>
    </location>
</feature>
<dbReference type="Proteomes" id="UP000824094">
    <property type="component" value="Unassembled WGS sequence"/>
</dbReference>
<comment type="subcellular location">
    <subcellularLocation>
        <location evidence="10">Cell membrane</location>
        <topology evidence="10">Peripheral membrane protein</topology>
    </subcellularLocation>
    <subcellularLocation>
        <location evidence="2">Membrane</location>
        <topology evidence="2">Peripheral membrane protein</topology>
    </subcellularLocation>
</comment>
<gene>
    <name evidence="10 12" type="primary">atpG</name>
    <name evidence="12" type="ORF">IAB05_05905</name>
</gene>
<dbReference type="AlphaFoldDB" id="A0A9D1SII6"/>
<comment type="subunit">
    <text evidence="10">F-type ATPases have 2 components, CF(1) - the catalytic core - and CF(0) - the membrane proton channel. CF(1) has five subunits: alpha(3), beta(3), gamma(1), delta(1), epsilon(1). CF(0) has three main subunits: a, b and c.</text>
</comment>
<keyword evidence="7 10" id="KW-0472">Membrane</keyword>
<comment type="caution">
    <text evidence="12">The sequence shown here is derived from an EMBL/GenBank/DDBJ whole genome shotgun (WGS) entry which is preliminary data.</text>
</comment>
<evidence type="ECO:0000256" key="3">
    <source>
        <dbReference type="ARBA" id="ARBA00007681"/>
    </source>
</evidence>
<dbReference type="GO" id="GO:0005524">
    <property type="term" value="F:ATP binding"/>
    <property type="evidence" value="ECO:0007669"/>
    <property type="project" value="UniProtKB-UniRule"/>
</dbReference>
<comment type="similarity">
    <text evidence="3 10">Belongs to the ATPase gamma chain family.</text>
</comment>
<reference evidence="12" key="1">
    <citation type="submission" date="2020-10" db="EMBL/GenBank/DDBJ databases">
        <authorList>
            <person name="Gilroy R."/>
        </authorList>
    </citation>
    <scope>NUCLEOTIDE SEQUENCE</scope>
    <source>
        <strain evidence="12">18911</strain>
    </source>
</reference>
<dbReference type="GO" id="GO:0045259">
    <property type="term" value="C:proton-transporting ATP synthase complex"/>
    <property type="evidence" value="ECO:0007669"/>
    <property type="project" value="UniProtKB-KW"/>
</dbReference>
<dbReference type="GO" id="GO:0046933">
    <property type="term" value="F:proton-transporting ATP synthase activity, rotational mechanism"/>
    <property type="evidence" value="ECO:0007669"/>
    <property type="project" value="UniProtKB-UniRule"/>
</dbReference>
<reference evidence="12" key="2">
    <citation type="journal article" date="2021" name="PeerJ">
        <title>Extensive microbial diversity within the chicken gut microbiome revealed by metagenomics and culture.</title>
        <authorList>
            <person name="Gilroy R."/>
            <person name="Ravi A."/>
            <person name="Getino M."/>
            <person name="Pursley I."/>
            <person name="Horton D.L."/>
            <person name="Alikhan N.F."/>
            <person name="Baker D."/>
            <person name="Gharbi K."/>
            <person name="Hall N."/>
            <person name="Watson M."/>
            <person name="Adriaenssens E.M."/>
            <person name="Foster-Nyarko E."/>
            <person name="Jarju S."/>
            <person name="Secka A."/>
            <person name="Antonio M."/>
            <person name="Oren A."/>
            <person name="Chaudhuri R.R."/>
            <person name="La Ragione R."/>
            <person name="Hildebrand F."/>
            <person name="Pallen M.J."/>
        </authorList>
    </citation>
    <scope>NUCLEOTIDE SEQUENCE</scope>
    <source>
        <strain evidence="12">18911</strain>
    </source>
</reference>
<dbReference type="Gene3D" id="1.10.287.80">
    <property type="entry name" value="ATP synthase, gamma subunit, helix hairpin domain"/>
    <property type="match status" value="1"/>
</dbReference>
<dbReference type="PRINTS" id="PR00126">
    <property type="entry name" value="ATPASEGAMMA"/>
</dbReference>
<keyword evidence="9 10" id="KW-0066">ATP synthesis</keyword>
<dbReference type="EMBL" id="DVNF01000173">
    <property type="protein sequence ID" value="HIU60907.1"/>
    <property type="molecule type" value="Genomic_DNA"/>
</dbReference>
<evidence type="ECO:0000256" key="7">
    <source>
        <dbReference type="ARBA" id="ARBA00023136"/>
    </source>
</evidence>
<dbReference type="Gene3D" id="3.40.1380.10">
    <property type="match status" value="1"/>
</dbReference>
<evidence type="ECO:0000256" key="9">
    <source>
        <dbReference type="ARBA" id="ARBA00023310"/>
    </source>
</evidence>
<evidence type="ECO:0000256" key="10">
    <source>
        <dbReference type="HAMAP-Rule" id="MF_00815"/>
    </source>
</evidence>
<proteinExistence type="inferred from homology"/>
<evidence type="ECO:0000256" key="1">
    <source>
        <dbReference type="ARBA" id="ARBA00003456"/>
    </source>
</evidence>
<keyword evidence="8 10" id="KW-0139">CF(1)</keyword>
<dbReference type="CDD" id="cd12151">
    <property type="entry name" value="F1-ATPase_gamma"/>
    <property type="match status" value="1"/>
</dbReference>
<evidence type="ECO:0000313" key="12">
    <source>
        <dbReference type="EMBL" id="HIU60907.1"/>
    </source>
</evidence>
<dbReference type="HAMAP" id="MF_00815">
    <property type="entry name" value="ATP_synth_gamma_bact"/>
    <property type="match status" value="1"/>
</dbReference>
<name>A0A9D1SII6_9FIRM</name>